<dbReference type="EMBL" id="NIVC01000553">
    <property type="protein sequence ID" value="PAA81034.1"/>
    <property type="molecule type" value="Genomic_DNA"/>
</dbReference>
<protein>
    <submittedName>
        <fullName evidence="2">Uncharacterized protein</fullName>
    </submittedName>
</protein>
<dbReference type="Proteomes" id="UP000215902">
    <property type="component" value="Unassembled WGS sequence"/>
</dbReference>
<keyword evidence="1" id="KW-0472">Membrane</keyword>
<accession>A0A267G6M8</accession>
<name>A0A267G6M8_9PLAT</name>
<proteinExistence type="predicted"/>
<reference evidence="2 3" key="1">
    <citation type="submission" date="2017-06" db="EMBL/GenBank/DDBJ databases">
        <title>A platform for efficient transgenesis in Macrostomum lignano, a flatworm model organism for stem cell research.</title>
        <authorList>
            <person name="Berezikov E."/>
        </authorList>
    </citation>
    <scope>NUCLEOTIDE SEQUENCE [LARGE SCALE GENOMIC DNA]</scope>
    <source>
        <strain evidence="2">DV1</strain>
        <tissue evidence="2">Whole organism</tissue>
    </source>
</reference>
<keyword evidence="3" id="KW-1185">Reference proteome</keyword>
<sequence length="155" mass="16286">MTTLTPTKSFDSSSLNSDVFFNSTKQDLLFELMDVLTSIDNLIGESRMSFVFLLCVCVMFVLLVMASCTALMMVKSNSAMVLAIRSAKSHVAEDRYLGMQELLTLARSTKVGGGGGGDSHGGGNAASRRGGWAKGKVTIKGGVSGSDATGKRFGA</sequence>
<keyword evidence="1" id="KW-1133">Transmembrane helix</keyword>
<organism evidence="2 3">
    <name type="scientific">Macrostomum lignano</name>
    <dbReference type="NCBI Taxonomy" id="282301"/>
    <lineage>
        <taxon>Eukaryota</taxon>
        <taxon>Metazoa</taxon>
        <taxon>Spiralia</taxon>
        <taxon>Lophotrochozoa</taxon>
        <taxon>Platyhelminthes</taxon>
        <taxon>Rhabditophora</taxon>
        <taxon>Macrostomorpha</taxon>
        <taxon>Macrostomida</taxon>
        <taxon>Macrostomidae</taxon>
        <taxon>Macrostomum</taxon>
    </lineage>
</organism>
<comment type="caution">
    <text evidence="2">The sequence shown here is derived from an EMBL/GenBank/DDBJ whole genome shotgun (WGS) entry which is preliminary data.</text>
</comment>
<dbReference type="AlphaFoldDB" id="A0A267G6M8"/>
<evidence type="ECO:0000313" key="2">
    <source>
        <dbReference type="EMBL" id="PAA81034.1"/>
    </source>
</evidence>
<evidence type="ECO:0000313" key="3">
    <source>
        <dbReference type="Proteomes" id="UP000215902"/>
    </source>
</evidence>
<feature type="transmembrane region" description="Helical" evidence="1">
    <location>
        <begin position="50"/>
        <end position="74"/>
    </location>
</feature>
<evidence type="ECO:0000256" key="1">
    <source>
        <dbReference type="SAM" id="Phobius"/>
    </source>
</evidence>
<keyword evidence="1" id="KW-0812">Transmembrane</keyword>
<gene>
    <name evidence="2" type="ORF">BOX15_Mlig022579g1</name>
</gene>